<keyword evidence="3" id="KW-1185">Reference proteome</keyword>
<reference evidence="2 3" key="1">
    <citation type="journal article" date="2009" name="Stand. Genomic Sci.">
        <title>Complete genome sequence of Jonesia denitrificans type strain (Prevot 55134).</title>
        <authorList>
            <person name="Pukall R."/>
            <person name="Gehrich-Schroter G."/>
            <person name="Lapidus A."/>
            <person name="Nolan M."/>
            <person name="Glavina Del Rio T."/>
            <person name="Lucas S."/>
            <person name="Chen F."/>
            <person name="Tice H."/>
            <person name="Pitluck S."/>
            <person name="Cheng J.F."/>
            <person name="Copeland A."/>
            <person name="Saunders E."/>
            <person name="Brettin T."/>
            <person name="Detter J.C."/>
            <person name="Bruce D."/>
            <person name="Goodwin L."/>
            <person name="Pati A."/>
            <person name="Ivanova N."/>
            <person name="Mavromatis K."/>
            <person name="Ovchinnikova G."/>
            <person name="Chen A."/>
            <person name="Palaniappan K."/>
            <person name="Land M."/>
            <person name="Hauser L."/>
            <person name="Chang Y.J."/>
            <person name="Jeffries C.D."/>
            <person name="Chain P."/>
            <person name="Goker M."/>
            <person name="Bristow J."/>
            <person name="Eisen J.A."/>
            <person name="Markowitz V."/>
            <person name="Hugenholtz P."/>
            <person name="Kyrpides N.C."/>
            <person name="Klenk H.P."/>
            <person name="Han C."/>
        </authorList>
    </citation>
    <scope>NUCLEOTIDE SEQUENCE [LARGE SCALE GENOMIC DNA]</scope>
    <source>
        <strain evidence="3">ATCC 14870 / DSM 20603 / BCRC 15368 / CIP 55.134 / JCM 11481 / NBRC 15587 / NCTC 10816 / Prevot 55134</strain>
    </source>
</reference>
<evidence type="ECO:0000256" key="1">
    <source>
        <dbReference type="SAM" id="MobiDB-lite"/>
    </source>
</evidence>
<gene>
    <name evidence="2" type="ordered locus">Jden_0696</name>
</gene>
<name>C7R1E5_JONDD</name>
<feature type="region of interest" description="Disordered" evidence="1">
    <location>
        <begin position="24"/>
        <end position="45"/>
    </location>
</feature>
<sequence length="45" mass="5090">MFCGCLRRPRELWGGVHKHPTPQLYGDFSPSPEGDGEGESPYIVW</sequence>
<dbReference type="AlphaFoldDB" id="C7R1E5"/>
<accession>C7R1E5</accession>
<dbReference type="STRING" id="471856.Jden_0696"/>
<organism evidence="2 3">
    <name type="scientific">Jonesia denitrificans (strain ATCC 14870 / DSM 20603 / BCRC 15368 / CIP 55.134 / JCM 11481 / NBRC 15587 / NCTC 10816 / Prevot 55134)</name>
    <name type="common">Listeria denitrificans</name>
    <dbReference type="NCBI Taxonomy" id="471856"/>
    <lineage>
        <taxon>Bacteria</taxon>
        <taxon>Bacillati</taxon>
        <taxon>Actinomycetota</taxon>
        <taxon>Actinomycetes</taxon>
        <taxon>Micrococcales</taxon>
        <taxon>Jonesiaceae</taxon>
        <taxon>Jonesia</taxon>
    </lineage>
</organism>
<dbReference type="Proteomes" id="UP000000628">
    <property type="component" value="Chromosome"/>
</dbReference>
<protein>
    <submittedName>
        <fullName evidence="2">Uncharacterized protein</fullName>
    </submittedName>
</protein>
<proteinExistence type="predicted"/>
<dbReference type="EMBL" id="CP001706">
    <property type="protein sequence ID" value="ACV08360.1"/>
    <property type="molecule type" value="Genomic_DNA"/>
</dbReference>
<evidence type="ECO:0000313" key="2">
    <source>
        <dbReference type="EMBL" id="ACV08360.1"/>
    </source>
</evidence>
<dbReference type="KEGG" id="jde:Jden_0696"/>
<evidence type="ECO:0000313" key="3">
    <source>
        <dbReference type="Proteomes" id="UP000000628"/>
    </source>
</evidence>
<dbReference type="HOGENOM" id="CLU_3200855_0_0_11"/>